<evidence type="ECO:0008006" key="3">
    <source>
        <dbReference type="Google" id="ProtNLM"/>
    </source>
</evidence>
<comment type="caution">
    <text evidence="1">The sequence shown here is derived from an EMBL/GenBank/DDBJ whole genome shotgun (WGS) entry which is preliminary data.</text>
</comment>
<name>A0A7J0CQ01_STRMI</name>
<dbReference type="EMBL" id="BLWD01000001">
    <property type="protein sequence ID" value="GFN04576.1"/>
    <property type="molecule type" value="Genomic_DNA"/>
</dbReference>
<evidence type="ECO:0000313" key="2">
    <source>
        <dbReference type="Proteomes" id="UP000498740"/>
    </source>
</evidence>
<gene>
    <name evidence="1" type="ORF">Smic_31320</name>
</gene>
<protein>
    <recommendedName>
        <fullName evidence="3">Transcriptional regulator</fullName>
    </recommendedName>
</protein>
<dbReference type="Proteomes" id="UP000498740">
    <property type="component" value="Unassembled WGS sequence"/>
</dbReference>
<accession>A0A7J0CQ01</accession>
<dbReference type="AlphaFoldDB" id="A0A7J0CQ01"/>
<proteinExistence type="predicted"/>
<sequence>MLRIHFTARDLEHVRIARGPDPLWEIVCSVCRLQTDEGRIAFGPWRRAVTPLLRGGGGGGAGEVRAALTARSRSRCAA</sequence>
<reference evidence="1 2" key="1">
    <citation type="submission" date="2020-05" db="EMBL/GenBank/DDBJ databases">
        <title>Whole genome shotgun sequence of Streptomyces microflavus NBRC 13062.</title>
        <authorList>
            <person name="Komaki H."/>
            <person name="Tamura T."/>
        </authorList>
    </citation>
    <scope>NUCLEOTIDE SEQUENCE [LARGE SCALE GENOMIC DNA]</scope>
    <source>
        <strain evidence="1 2">NBRC 13062</strain>
    </source>
</reference>
<evidence type="ECO:0000313" key="1">
    <source>
        <dbReference type="EMBL" id="GFN04576.1"/>
    </source>
</evidence>
<organism evidence="1 2">
    <name type="scientific">Streptomyces microflavus</name>
    <name type="common">Streptomyces lipmanii</name>
    <dbReference type="NCBI Taxonomy" id="1919"/>
    <lineage>
        <taxon>Bacteria</taxon>
        <taxon>Bacillati</taxon>
        <taxon>Actinomycetota</taxon>
        <taxon>Actinomycetes</taxon>
        <taxon>Kitasatosporales</taxon>
        <taxon>Streptomycetaceae</taxon>
        <taxon>Streptomyces</taxon>
    </lineage>
</organism>